<dbReference type="Proteomes" id="UP000821853">
    <property type="component" value="Chromosome 3"/>
</dbReference>
<evidence type="ECO:0000313" key="2">
    <source>
        <dbReference type="EMBL" id="KAH9372210.1"/>
    </source>
</evidence>
<dbReference type="InterPro" id="IPR057251">
    <property type="entry name" value="FP_C"/>
</dbReference>
<protein>
    <recommendedName>
        <fullName evidence="1">FP protein C-terminal domain-containing protein</fullName>
    </recommendedName>
</protein>
<dbReference type="EMBL" id="JABSTR010000005">
    <property type="protein sequence ID" value="KAH9372210.1"/>
    <property type="molecule type" value="Genomic_DNA"/>
</dbReference>
<gene>
    <name evidence="2" type="ORF">HPB48_001429</name>
</gene>
<evidence type="ECO:0000259" key="1">
    <source>
        <dbReference type="Pfam" id="PF25298"/>
    </source>
</evidence>
<accession>A0A9J6G9P7</accession>
<dbReference type="AlphaFoldDB" id="A0A9J6G9P7"/>
<dbReference type="OrthoDB" id="7378959at2759"/>
<comment type="caution">
    <text evidence="2">The sequence shown here is derived from an EMBL/GenBank/DDBJ whole genome shotgun (WGS) entry which is preliminary data.</text>
</comment>
<proteinExistence type="predicted"/>
<sequence length="123" mass="14203">MSKLNDLATEPKLAPLTAADIESLHRLASKPNKIPVVILRFSSRITRDEWMEKRSHLKATKSVVYFLDNLTALNKKQLWMMGERCAEKQYQYAWQVEGKLFSRKADGQCAIRIETEADLDKMC</sequence>
<feature type="domain" description="FP protein C-terminal" evidence="1">
    <location>
        <begin position="71"/>
        <end position="122"/>
    </location>
</feature>
<dbReference type="VEuPathDB" id="VectorBase:HLOH_053344"/>
<reference evidence="2 3" key="1">
    <citation type="journal article" date="2020" name="Cell">
        <title>Large-Scale Comparative Analyses of Tick Genomes Elucidate Their Genetic Diversity and Vector Capacities.</title>
        <authorList>
            <consortium name="Tick Genome and Microbiome Consortium (TIGMIC)"/>
            <person name="Jia N."/>
            <person name="Wang J."/>
            <person name="Shi W."/>
            <person name="Du L."/>
            <person name="Sun Y."/>
            <person name="Zhan W."/>
            <person name="Jiang J.F."/>
            <person name="Wang Q."/>
            <person name="Zhang B."/>
            <person name="Ji P."/>
            <person name="Bell-Sakyi L."/>
            <person name="Cui X.M."/>
            <person name="Yuan T.T."/>
            <person name="Jiang B.G."/>
            <person name="Yang W.F."/>
            <person name="Lam T.T."/>
            <person name="Chang Q.C."/>
            <person name="Ding S.J."/>
            <person name="Wang X.J."/>
            <person name="Zhu J.G."/>
            <person name="Ruan X.D."/>
            <person name="Zhao L."/>
            <person name="Wei J.T."/>
            <person name="Ye R.Z."/>
            <person name="Que T.C."/>
            <person name="Du C.H."/>
            <person name="Zhou Y.H."/>
            <person name="Cheng J.X."/>
            <person name="Dai P.F."/>
            <person name="Guo W.B."/>
            <person name="Han X.H."/>
            <person name="Huang E.J."/>
            <person name="Li L.F."/>
            <person name="Wei W."/>
            <person name="Gao Y.C."/>
            <person name="Liu J.Z."/>
            <person name="Shao H.Z."/>
            <person name="Wang X."/>
            <person name="Wang C.C."/>
            <person name="Yang T.C."/>
            <person name="Huo Q.B."/>
            <person name="Li W."/>
            <person name="Chen H.Y."/>
            <person name="Chen S.E."/>
            <person name="Zhou L.G."/>
            <person name="Ni X.B."/>
            <person name="Tian J.H."/>
            <person name="Sheng Y."/>
            <person name="Liu T."/>
            <person name="Pan Y.S."/>
            <person name="Xia L.Y."/>
            <person name="Li J."/>
            <person name="Zhao F."/>
            <person name="Cao W.C."/>
        </authorList>
    </citation>
    <scope>NUCLEOTIDE SEQUENCE [LARGE SCALE GENOMIC DNA]</scope>
    <source>
        <strain evidence="2">HaeL-2018</strain>
    </source>
</reference>
<evidence type="ECO:0000313" key="3">
    <source>
        <dbReference type="Proteomes" id="UP000821853"/>
    </source>
</evidence>
<dbReference type="Pfam" id="PF25298">
    <property type="entry name" value="Baculo_FP_2nd"/>
    <property type="match status" value="1"/>
</dbReference>
<organism evidence="2 3">
    <name type="scientific">Haemaphysalis longicornis</name>
    <name type="common">Bush tick</name>
    <dbReference type="NCBI Taxonomy" id="44386"/>
    <lineage>
        <taxon>Eukaryota</taxon>
        <taxon>Metazoa</taxon>
        <taxon>Ecdysozoa</taxon>
        <taxon>Arthropoda</taxon>
        <taxon>Chelicerata</taxon>
        <taxon>Arachnida</taxon>
        <taxon>Acari</taxon>
        <taxon>Parasitiformes</taxon>
        <taxon>Ixodida</taxon>
        <taxon>Ixodoidea</taxon>
        <taxon>Ixodidae</taxon>
        <taxon>Haemaphysalinae</taxon>
        <taxon>Haemaphysalis</taxon>
    </lineage>
</organism>
<name>A0A9J6G9P7_HAELO</name>
<keyword evidence="3" id="KW-1185">Reference proteome</keyword>